<protein>
    <submittedName>
        <fullName evidence="2">Sarcosine oxidase subunit gamma</fullName>
    </submittedName>
</protein>
<dbReference type="InterPro" id="IPR006222">
    <property type="entry name" value="GCVT_N"/>
</dbReference>
<feature type="domain" description="GCVT N-terminal" evidence="1">
    <location>
        <begin position="92"/>
        <end position="203"/>
    </location>
</feature>
<evidence type="ECO:0000313" key="3">
    <source>
        <dbReference type="Proteomes" id="UP000295560"/>
    </source>
</evidence>
<dbReference type="SUPFAM" id="SSF103025">
    <property type="entry name" value="Folate-binding domain"/>
    <property type="match status" value="1"/>
</dbReference>
<evidence type="ECO:0000313" key="2">
    <source>
        <dbReference type="EMBL" id="TCK21799.1"/>
    </source>
</evidence>
<dbReference type="EMBL" id="SMFZ01000002">
    <property type="protein sequence ID" value="TCK21799.1"/>
    <property type="molecule type" value="Genomic_DNA"/>
</dbReference>
<accession>A0A4R1HPX2</accession>
<organism evidence="2 3">
    <name type="scientific">Pseudonocardia endophytica</name>
    <dbReference type="NCBI Taxonomy" id="401976"/>
    <lineage>
        <taxon>Bacteria</taxon>
        <taxon>Bacillati</taxon>
        <taxon>Actinomycetota</taxon>
        <taxon>Actinomycetes</taxon>
        <taxon>Pseudonocardiales</taxon>
        <taxon>Pseudonocardiaceae</taxon>
        <taxon>Pseudonocardia</taxon>
    </lineage>
</organism>
<proteinExistence type="predicted"/>
<comment type="caution">
    <text evidence="2">The sequence shown here is derived from an EMBL/GenBank/DDBJ whole genome shotgun (WGS) entry which is preliminary data.</text>
</comment>
<name>A0A4R1HPX2_PSEEN</name>
<reference evidence="2 3" key="1">
    <citation type="submission" date="2019-03" db="EMBL/GenBank/DDBJ databases">
        <title>Sequencing the genomes of 1000 actinobacteria strains.</title>
        <authorList>
            <person name="Klenk H.-P."/>
        </authorList>
    </citation>
    <scope>NUCLEOTIDE SEQUENCE [LARGE SCALE GENOMIC DNA]</scope>
    <source>
        <strain evidence="2 3">DSM 44969</strain>
    </source>
</reference>
<dbReference type="Proteomes" id="UP000295560">
    <property type="component" value="Unassembled WGS sequence"/>
</dbReference>
<dbReference type="Gene3D" id="3.30.1360.120">
    <property type="entry name" value="Probable tRNA modification gtpase trme, domain 1"/>
    <property type="match status" value="1"/>
</dbReference>
<keyword evidence="3" id="KW-1185">Reference proteome</keyword>
<gene>
    <name evidence="2" type="ORF">EV378_5790</name>
</gene>
<dbReference type="InterPro" id="IPR027266">
    <property type="entry name" value="TrmE/GcvT-like"/>
</dbReference>
<dbReference type="AlphaFoldDB" id="A0A4R1HPX2"/>
<sequence>MSRSAVAVVNGRVRDGWEIGAGVSTARLTLRDESPLSKIVVRAPFTGAVRTDLGVSFGRTTRADVAGVGQVLVVGAAPGEWVVLGPIGSGIRLLGDLHERLAASGEFASAVDITHGRCLVRLHGPDARRTLAKVCGIDLADDSVPDGSALRTSVARIVTDMVRDDVDGELSYLLHCERSSGQFLADMLLDAGSEFGIEVTGFASGAATLAGGAR</sequence>
<evidence type="ECO:0000259" key="1">
    <source>
        <dbReference type="Pfam" id="PF01571"/>
    </source>
</evidence>
<dbReference type="Pfam" id="PF01571">
    <property type="entry name" value="GCV_T"/>
    <property type="match status" value="1"/>
</dbReference>